<gene>
    <name evidence="2" type="ORF">H072_1522</name>
</gene>
<dbReference type="AlphaFoldDB" id="S8AU49"/>
<keyword evidence="3" id="KW-1185">Reference proteome</keyword>
<reference evidence="2 3" key="1">
    <citation type="journal article" date="2013" name="PLoS Genet.">
        <title>Genomic mechanisms accounting for the adaptation to parasitism in nematode-trapping fungi.</title>
        <authorList>
            <person name="Meerupati T."/>
            <person name="Andersson K.M."/>
            <person name="Friman E."/>
            <person name="Kumar D."/>
            <person name="Tunlid A."/>
            <person name="Ahren D."/>
        </authorList>
    </citation>
    <scope>NUCLEOTIDE SEQUENCE [LARGE SCALE GENOMIC DNA]</scope>
    <source>
        <strain evidence="2 3">CBS 200.50</strain>
    </source>
</reference>
<sequence length="311" mass="33965">MQLDGSSIGAPLHLPGHSLTITSTAPHPQQKVLKPPVMPPYNNGQNSSSLSRKRSATILQASPSPPSSRPPSRDGDLNVDHKRSRVAKQWTACPEYVTTAESSIRLDQRAEHAIVNVLHPGLNGLSDDGGFAELVSGNCRFTMLCFLGCTIDHLHAASVVSALLSTFKVNVFGVSLIPPPPHTSSLPIIYDGTRQLSSSLGLLHPLGGGRQALDAIVVLDSKLRRRMLLPIGWGVKPQRQQRSARNVGLANTYADSEEEEMMLTSEQEVERAVKRMIAGIEWLIHEETEEYSRTWDEGIRTATVVHGMDYS</sequence>
<dbReference type="OrthoDB" id="5390017at2759"/>
<dbReference type="Proteomes" id="UP000015100">
    <property type="component" value="Unassembled WGS sequence"/>
</dbReference>
<dbReference type="HOGENOM" id="CLU_894345_0_0_1"/>
<name>S8AU49_DACHA</name>
<dbReference type="OMA" id="EWLIHEE"/>
<protein>
    <submittedName>
        <fullName evidence="2">Uncharacterized protein</fullName>
    </submittedName>
</protein>
<dbReference type="STRING" id="1284197.S8AU49"/>
<dbReference type="eggNOG" id="ENOG502SFSW">
    <property type="taxonomic scope" value="Eukaryota"/>
</dbReference>
<reference evidence="3" key="2">
    <citation type="submission" date="2013-04" db="EMBL/GenBank/DDBJ databases">
        <title>Genomic mechanisms accounting for the adaptation to parasitism in nematode-trapping fungi.</title>
        <authorList>
            <person name="Ahren D.G."/>
        </authorList>
    </citation>
    <scope>NUCLEOTIDE SEQUENCE [LARGE SCALE GENOMIC DNA]</scope>
    <source>
        <strain evidence="3">CBS 200.50</strain>
    </source>
</reference>
<evidence type="ECO:0000313" key="2">
    <source>
        <dbReference type="EMBL" id="EPS44496.1"/>
    </source>
</evidence>
<feature type="region of interest" description="Disordered" evidence="1">
    <location>
        <begin position="1"/>
        <end position="79"/>
    </location>
</feature>
<proteinExistence type="predicted"/>
<organism evidence="2 3">
    <name type="scientific">Dactylellina haptotyla (strain CBS 200.50)</name>
    <name type="common">Nematode-trapping fungus</name>
    <name type="synonym">Monacrosporium haptotylum</name>
    <dbReference type="NCBI Taxonomy" id="1284197"/>
    <lineage>
        <taxon>Eukaryota</taxon>
        <taxon>Fungi</taxon>
        <taxon>Dikarya</taxon>
        <taxon>Ascomycota</taxon>
        <taxon>Pezizomycotina</taxon>
        <taxon>Orbiliomycetes</taxon>
        <taxon>Orbiliales</taxon>
        <taxon>Orbiliaceae</taxon>
        <taxon>Dactylellina</taxon>
    </lineage>
</organism>
<dbReference type="EMBL" id="AQGS01000045">
    <property type="protein sequence ID" value="EPS44496.1"/>
    <property type="molecule type" value="Genomic_DNA"/>
</dbReference>
<evidence type="ECO:0000256" key="1">
    <source>
        <dbReference type="SAM" id="MobiDB-lite"/>
    </source>
</evidence>
<accession>S8AU49</accession>
<comment type="caution">
    <text evidence="2">The sequence shown here is derived from an EMBL/GenBank/DDBJ whole genome shotgun (WGS) entry which is preliminary data.</text>
</comment>
<evidence type="ECO:0000313" key="3">
    <source>
        <dbReference type="Proteomes" id="UP000015100"/>
    </source>
</evidence>